<organism evidence="11 12">
    <name type="scientific">Hydra vulgaris</name>
    <name type="common">Hydra</name>
    <name type="synonym">Hydra attenuata</name>
    <dbReference type="NCBI Taxonomy" id="6087"/>
    <lineage>
        <taxon>Eukaryota</taxon>
        <taxon>Metazoa</taxon>
        <taxon>Cnidaria</taxon>
        <taxon>Hydrozoa</taxon>
        <taxon>Hydroidolina</taxon>
        <taxon>Anthoathecata</taxon>
        <taxon>Aplanulata</taxon>
        <taxon>Hydridae</taxon>
        <taxon>Hydra</taxon>
    </lineage>
</organism>
<keyword evidence="5 10" id="KW-0812">Transmembrane</keyword>
<evidence type="ECO:0000256" key="6">
    <source>
        <dbReference type="ARBA" id="ARBA00022968"/>
    </source>
</evidence>
<evidence type="ECO:0000256" key="10">
    <source>
        <dbReference type="RuleBase" id="RU363063"/>
    </source>
</evidence>
<name>A0ABM4CIV3_HYDVU</name>
<keyword evidence="11" id="KW-1185">Reference proteome</keyword>
<dbReference type="RefSeq" id="XP_065661677.1">
    <property type="nucleotide sequence ID" value="XM_065805605.1"/>
</dbReference>
<evidence type="ECO:0000256" key="2">
    <source>
        <dbReference type="ARBA" id="ARBA00008661"/>
    </source>
</evidence>
<comment type="subcellular location">
    <subcellularLocation>
        <location evidence="1 10">Golgi apparatus membrane</location>
        <topology evidence="1 10">Single-pass type II membrane protein</topology>
    </subcellularLocation>
</comment>
<dbReference type="PANTHER" id="PTHR11214:SF3">
    <property type="entry name" value="BETA-1,3-GALACTOSYLTRANSFERASE 6"/>
    <property type="match status" value="1"/>
</dbReference>
<sequence>MSLLNVILLCFSGLFQNNYLLKLLFFTFIFNLVTICIIIKCNYIYQMKVRHLYQEELLNSYNFSELPAILKNNETLKTLNAYHFNDDSPRKSILDKMIQPSISKDIMMKRYMKNNNLELSKNTVYRSLNVLKLSKLEQINMILIVSSAPSRFDRRLAIRQTWWKQCKSTSKLSVKCVFLTDWKDPKTDGHRLLLESYKYGDIYFQNLTGGYDFGKRFLYHMAWAMQNFIFDYFLRTDDDYFLCIKKLLDEIPMPPENLYHWGWVHCIKDMVRPDESIILLSSDLIEKFLYQDPQKMLCHRWAGQMIGIWINNLGLNNFRYKHDTRLHHDPPAEHVSYFKKKTDICSSYIGVHGSYPSKIRSFWNSSNFNTFINNKTLDEHCVYCKYNQTMNWKLFFGEWKAEPKLCKDNPNWGGMFGATYLGRQGL</sequence>
<reference evidence="12" key="1">
    <citation type="submission" date="2025-08" db="UniProtKB">
        <authorList>
            <consortium name="RefSeq"/>
        </authorList>
    </citation>
    <scope>IDENTIFICATION</scope>
</reference>
<evidence type="ECO:0000256" key="4">
    <source>
        <dbReference type="ARBA" id="ARBA00022679"/>
    </source>
</evidence>
<evidence type="ECO:0000256" key="9">
    <source>
        <dbReference type="ARBA" id="ARBA00023136"/>
    </source>
</evidence>
<evidence type="ECO:0000256" key="1">
    <source>
        <dbReference type="ARBA" id="ARBA00004323"/>
    </source>
</evidence>
<protein>
    <recommendedName>
        <fullName evidence="10">Hexosyltransferase</fullName>
        <ecNumber evidence="10">2.4.1.-</ecNumber>
    </recommendedName>
</protein>
<keyword evidence="6 10" id="KW-0735">Signal-anchor</keyword>
<evidence type="ECO:0000313" key="11">
    <source>
        <dbReference type="Proteomes" id="UP001652625"/>
    </source>
</evidence>
<evidence type="ECO:0000256" key="5">
    <source>
        <dbReference type="ARBA" id="ARBA00022692"/>
    </source>
</evidence>
<dbReference type="GeneID" id="101237488"/>
<keyword evidence="4" id="KW-0808">Transferase</keyword>
<dbReference type="Proteomes" id="UP001652625">
    <property type="component" value="Chromosome 09"/>
</dbReference>
<keyword evidence="3 10" id="KW-0328">Glycosyltransferase</keyword>
<dbReference type="Gene3D" id="3.90.550.50">
    <property type="match status" value="1"/>
</dbReference>
<dbReference type="Pfam" id="PF01762">
    <property type="entry name" value="Galactosyl_T"/>
    <property type="match status" value="1"/>
</dbReference>
<accession>A0ABM4CIV3</accession>
<evidence type="ECO:0000256" key="8">
    <source>
        <dbReference type="ARBA" id="ARBA00023034"/>
    </source>
</evidence>
<feature type="transmembrane region" description="Helical" evidence="10">
    <location>
        <begin position="25"/>
        <end position="45"/>
    </location>
</feature>
<dbReference type="EC" id="2.4.1.-" evidence="10"/>
<comment type="similarity">
    <text evidence="2 10">Belongs to the glycosyltransferase 31 family.</text>
</comment>
<gene>
    <name evidence="12" type="primary">LOC101237488</name>
</gene>
<evidence type="ECO:0000313" key="12">
    <source>
        <dbReference type="RefSeq" id="XP_065661677.1"/>
    </source>
</evidence>
<dbReference type="PANTHER" id="PTHR11214">
    <property type="entry name" value="BETA-1,3-N-ACETYLGLUCOSAMINYLTRANSFERASE"/>
    <property type="match status" value="1"/>
</dbReference>
<evidence type="ECO:0000256" key="7">
    <source>
        <dbReference type="ARBA" id="ARBA00022989"/>
    </source>
</evidence>
<keyword evidence="8 10" id="KW-0333">Golgi apparatus</keyword>
<keyword evidence="9 10" id="KW-0472">Membrane</keyword>
<dbReference type="InterPro" id="IPR002659">
    <property type="entry name" value="Glyco_trans_31"/>
</dbReference>
<proteinExistence type="inferred from homology"/>
<evidence type="ECO:0000256" key="3">
    <source>
        <dbReference type="ARBA" id="ARBA00022676"/>
    </source>
</evidence>
<keyword evidence="7 10" id="KW-1133">Transmembrane helix</keyword>